<protein>
    <recommendedName>
        <fullName evidence="3">DRBM domain-containing protein</fullName>
    </recommendedName>
</protein>
<evidence type="ECO:0000313" key="2">
    <source>
        <dbReference type="Proteomes" id="UP000637980"/>
    </source>
</evidence>
<dbReference type="Proteomes" id="UP000637980">
    <property type="component" value="Unassembled WGS sequence"/>
</dbReference>
<accession>A0ABQ3EKW4</accession>
<keyword evidence="2" id="KW-1185">Reference proteome</keyword>
<evidence type="ECO:0008006" key="3">
    <source>
        <dbReference type="Google" id="ProtNLM"/>
    </source>
</evidence>
<reference evidence="2" key="1">
    <citation type="journal article" date="2019" name="Int. J. Syst. Evol. Microbiol.">
        <title>The Global Catalogue of Microorganisms (GCM) 10K type strain sequencing project: providing services to taxonomists for standard genome sequencing and annotation.</title>
        <authorList>
            <consortium name="The Broad Institute Genomics Platform"/>
            <consortium name="The Broad Institute Genome Sequencing Center for Infectious Disease"/>
            <person name="Wu L."/>
            <person name="Ma J."/>
        </authorList>
    </citation>
    <scope>NUCLEOTIDE SEQUENCE [LARGE SCALE GENOMIC DNA]</scope>
    <source>
        <strain evidence="2">KCTC 12861</strain>
    </source>
</reference>
<name>A0ABQ3EKW4_9HYPH</name>
<organism evidence="1 2">
    <name type="scientific">Pseudovibrio japonicus</name>
    <dbReference type="NCBI Taxonomy" id="366534"/>
    <lineage>
        <taxon>Bacteria</taxon>
        <taxon>Pseudomonadati</taxon>
        <taxon>Pseudomonadota</taxon>
        <taxon>Alphaproteobacteria</taxon>
        <taxon>Hyphomicrobiales</taxon>
        <taxon>Stappiaceae</taxon>
        <taxon>Pseudovibrio</taxon>
    </lineage>
</organism>
<evidence type="ECO:0000313" key="1">
    <source>
        <dbReference type="EMBL" id="GHB33922.1"/>
    </source>
</evidence>
<comment type="caution">
    <text evidence="1">The sequence shown here is derived from an EMBL/GenBank/DDBJ whole genome shotgun (WGS) entry which is preliminary data.</text>
</comment>
<gene>
    <name evidence="1" type="ORF">GCM10007094_23560</name>
</gene>
<dbReference type="EMBL" id="BMXE01000004">
    <property type="protein sequence ID" value="GHB33922.1"/>
    <property type="molecule type" value="Genomic_DNA"/>
</dbReference>
<sequence length="88" mass="10229">MNEQSEHALKYSWAQTWADKPDDYIANIPHPPKSFLRIHKDYGPEGETRWHWVANTTINIGKGYADTQLEAQQSAEECFCDYVDKEVN</sequence>
<dbReference type="RefSeq" id="WP_189436999.1">
    <property type="nucleotide sequence ID" value="NZ_BMXE01000004.1"/>
</dbReference>
<proteinExistence type="predicted"/>